<feature type="domain" description="MobA-like NTP transferase" evidence="2">
    <location>
        <begin position="9"/>
        <end position="167"/>
    </location>
</feature>
<dbReference type="PANTHER" id="PTHR43777:SF1">
    <property type="entry name" value="MOLYBDENUM COFACTOR CYTIDYLYLTRANSFERASE"/>
    <property type="match status" value="1"/>
</dbReference>
<dbReference type="PANTHER" id="PTHR43777">
    <property type="entry name" value="MOLYBDENUM COFACTOR CYTIDYLYLTRANSFERASE"/>
    <property type="match status" value="1"/>
</dbReference>
<dbReference type="Gene3D" id="3.90.550.10">
    <property type="entry name" value="Spore Coat Polysaccharide Biosynthesis Protein SpsA, Chain A"/>
    <property type="match status" value="1"/>
</dbReference>
<comment type="caution">
    <text evidence="3">The sequence shown here is derived from an EMBL/GenBank/DDBJ whole genome shotgun (WGS) entry which is preliminary data.</text>
</comment>
<evidence type="ECO:0000313" key="3">
    <source>
        <dbReference type="EMBL" id="MDC8014160.1"/>
    </source>
</evidence>
<dbReference type="RefSeq" id="WP_263541799.1">
    <property type="nucleotide sequence ID" value="NZ_JAOVZO020000018.1"/>
</dbReference>
<gene>
    <name evidence="3" type="ORF">OD750_016565</name>
</gene>
<sequence>MSAAPHGLVLLAAGASRRLGRPKQLVVVDGETLVRRAAHGGLATAPLDAVIVLGHAAGDIGAAVADLPLRAVVADDWREGMGASLACGVAMLDERCDGVLVLLCDQPALDAAHCIALVDTWRARRTAAAASAYAGVLGVPAVLPRAWLAEPGALAGDHGARELLRSAARHVVAVDAPALARDVDRVGDLPVDP</sequence>
<accession>A0A9X4BHH4</accession>
<dbReference type="SUPFAM" id="SSF53448">
    <property type="entry name" value="Nucleotide-diphospho-sugar transferases"/>
    <property type="match status" value="1"/>
</dbReference>
<protein>
    <submittedName>
        <fullName evidence="3">Nucleotidyltransferase family protein</fullName>
    </submittedName>
</protein>
<dbReference type="CDD" id="cd04182">
    <property type="entry name" value="GT_2_like_f"/>
    <property type="match status" value="1"/>
</dbReference>
<evidence type="ECO:0000256" key="1">
    <source>
        <dbReference type="ARBA" id="ARBA00022842"/>
    </source>
</evidence>
<dbReference type="GO" id="GO:0016779">
    <property type="term" value="F:nucleotidyltransferase activity"/>
    <property type="evidence" value="ECO:0007669"/>
    <property type="project" value="UniProtKB-ARBA"/>
</dbReference>
<evidence type="ECO:0000313" key="4">
    <source>
        <dbReference type="Proteomes" id="UP001139971"/>
    </source>
</evidence>
<dbReference type="Pfam" id="PF12804">
    <property type="entry name" value="NTP_transf_3"/>
    <property type="match status" value="1"/>
</dbReference>
<organism evidence="3 4">
    <name type="scientific">Tahibacter soli</name>
    <dbReference type="NCBI Taxonomy" id="2983605"/>
    <lineage>
        <taxon>Bacteria</taxon>
        <taxon>Pseudomonadati</taxon>
        <taxon>Pseudomonadota</taxon>
        <taxon>Gammaproteobacteria</taxon>
        <taxon>Lysobacterales</taxon>
        <taxon>Rhodanobacteraceae</taxon>
        <taxon>Tahibacter</taxon>
    </lineage>
</organism>
<dbReference type="AlphaFoldDB" id="A0A9X4BHH4"/>
<dbReference type="InterPro" id="IPR025877">
    <property type="entry name" value="MobA-like_NTP_Trfase"/>
</dbReference>
<dbReference type="Proteomes" id="UP001139971">
    <property type="component" value="Unassembled WGS sequence"/>
</dbReference>
<evidence type="ECO:0000259" key="2">
    <source>
        <dbReference type="Pfam" id="PF12804"/>
    </source>
</evidence>
<name>A0A9X4BHH4_9GAMM</name>
<dbReference type="EMBL" id="JAOVZO020000018">
    <property type="protein sequence ID" value="MDC8014160.1"/>
    <property type="molecule type" value="Genomic_DNA"/>
</dbReference>
<keyword evidence="1" id="KW-0460">Magnesium</keyword>
<keyword evidence="4" id="KW-1185">Reference proteome</keyword>
<proteinExistence type="predicted"/>
<dbReference type="InterPro" id="IPR029044">
    <property type="entry name" value="Nucleotide-diphossugar_trans"/>
</dbReference>
<reference evidence="3" key="1">
    <citation type="submission" date="2023-02" db="EMBL/GenBank/DDBJ databases">
        <title>Tahibacter soli sp. nov. isolated from soil.</title>
        <authorList>
            <person name="Baek J.H."/>
            <person name="Lee J.K."/>
            <person name="Choi D.G."/>
            <person name="Jeon C.O."/>
        </authorList>
    </citation>
    <scope>NUCLEOTIDE SEQUENCE</scope>
    <source>
        <strain evidence="3">BL</strain>
    </source>
</reference>